<protein>
    <submittedName>
        <fullName evidence="2">Uncharacterized protein</fullName>
    </submittedName>
</protein>
<dbReference type="AlphaFoldDB" id="A0A4Y9Z5E1"/>
<comment type="caution">
    <text evidence="2">The sequence shown here is derived from an EMBL/GenBank/DDBJ whole genome shotgun (WGS) entry which is preliminary data.</text>
</comment>
<feature type="transmembrane region" description="Helical" evidence="1">
    <location>
        <begin position="24"/>
        <end position="43"/>
    </location>
</feature>
<name>A0A4Y9Z5E1_9APHY</name>
<dbReference type="Proteomes" id="UP000298390">
    <property type="component" value="Unassembled WGS sequence"/>
</dbReference>
<sequence>MDRATRKQDVEQAYELQTKAGLEGAARATMLGTGLAVLGHYTWPTFRRRWTTHRVSRRQTLPFKGFLVTIFTVFGLVIGAENALLAHEAERRSTEGAIRKEARIDLARRGLVATETEIAKWKAERFAAQQASRPS</sequence>
<accession>A0A4Y9Z5E1</accession>
<reference evidence="2 3" key="1">
    <citation type="submission" date="2019-01" db="EMBL/GenBank/DDBJ databases">
        <title>Genome sequencing of the rare red list fungi Fomitopsis rosea.</title>
        <authorList>
            <person name="Buettner E."/>
            <person name="Kellner H."/>
        </authorList>
    </citation>
    <scope>NUCLEOTIDE SEQUENCE [LARGE SCALE GENOMIC DNA]</scope>
    <source>
        <strain evidence="2 3">DSM 105464</strain>
    </source>
</reference>
<organism evidence="2 3">
    <name type="scientific">Rhodofomes roseus</name>
    <dbReference type="NCBI Taxonomy" id="34475"/>
    <lineage>
        <taxon>Eukaryota</taxon>
        <taxon>Fungi</taxon>
        <taxon>Dikarya</taxon>
        <taxon>Basidiomycota</taxon>
        <taxon>Agaricomycotina</taxon>
        <taxon>Agaricomycetes</taxon>
        <taxon>Polyporales</taxon>
        <taxon>Rhodofomes</taxon>
    </lineage>
</organism>
<keyword evidence="1" id="KW-1133">Transmembrane helix</keyword>
<keyword evidence="1" id="KW-0812">Transmembrane</keyword>
<evidence type="ECO:0000313" key="3">
    <source>
        <dbReference type="Proteomes" id="UP000298390"/>
    </source>
</evidence>
<feature type="transmembrane region" description="Helical" evidence="1">
    <location>
        <begin position="63"/>
        <end position="85"/>
    </location>
</feature>
<keyword evidence="1" id="KW-0472">Membrane</keyword>
<dbReference type="EMBL" id="SEKV01000003">
    <property type="protein sequence ID" value="TFY69935.1"/>
    <property type="molecule type" value="Genomic_DNA"/>
</dbReference>
<proteinExistence type="predicted"/>
<gene>
    <name evidence="2" type="ORF">EVJ58_g150</name>
</gene>
<evidence type="ECO:0000256" key="1">
    <source>
        <dbReference type="SAM" id="Phobius"/>
    </source>
</evidence>
<evidence type="ECO:0000313" key="2">
    <source>
        <dbReference type="EMBL" id="TFY69935.1"/>
    </source>
</evidence>